<evidence type="ECO:0000313" key="2">
    <source>
        <dbReference type="EMBL" id="TDN46960.1"/>
    </source>
</evidence>
<dbReference type="InterPro" id="IPR036010">
    <property type="entry name" value="2Fe-2S_ferredoxin-like_sf"/>
</dbReference>
<dbReference type="OrthoDB" id="573392at2"/>
<dbReference type="GO" id="GO:0016491">
    <property type="term" value="F:oxidoreductase activity"/>
    <property type="evidence" value="ECO:0007669"/>
    <property type="project" value="UniProtKB-KW"/>
</dbReference>
<sequence>MPSATAIPGGRFVRLGETARRAVHLTVDGRPVTALEGDTLLVAVLANGGHLRHSEFGDGVRSGFCLMGACQDCWVRGAGGERWRACSTPVAEGMAVLTQLPEATWPRRD</sequence>
<proteinExistence type="predicted"/>
<dbReference type="InterPro" id="IPR042204">
    <property type="entry name" value="2Fe-2S-bd_N"/>
</dbReference>
<evidence type="ECO:0000313" key="3">
    <source>
        <dbReference type="Proteomes" id="UP000295129"/>
    </source>
</evidence>
<dbReference type="Gene3D" id="3.10.20.440">
    <property type="entry name" value="2Fe-2S iron-sulphur cluster binding domain, sarcosine oxidase, alpha subunit, N-terminal domain"/>
    <property type="match status" value="1"/>
</dbReference>
<dbReference type="SUPFAM" id="SSF54292">
    <property type="entry name" value="2Fe-2S ferredoxin-like"/>
    <property type="match status" value="1"/>
</dbReference>
<gene>
    <name evidence="2" type="ORF">C7389_12333</name>
</gene>
<dbReference type="RefSeq" id="WP_133594466.1">
    <property type="nucleotide sequence ID" value="NZ_SNVV01000023.1"/>
</dbReference>
<dbReference type="EMBL" id="SNVV01000023">
    <property type="protein sequence ID" value="TDN46960.1"/>
    <property type="molecule type" value="Genomic_DNA"/>
</dbReference>
<reference evidence="2 3" key="1">
    <citation type="submission" date="2019-03" db="EMBL/GenBank/DDBJ databases">
        <title>Genomic Encyclopedia of Type Strains, Phase IV (KMG-IV): sequencing the most valuable type-strain genomes for metagenomic binning, comparative biology and taxonomic classification.</title>
        <authorList>
            <person name="Goeker M."/>
        </authorList>
    </citation>
    <scope>NUCLEOTIDE SEQUENCE [LARGE SCALE GENOMIC DNA]</scope>
    <source>
        <strain evidence="2 3">DSM 12121</strain>
    </source>
</reference>
<keyword evidence="3" id="KW-1185">Reference proteome</keyword>
<organism evidence="2 3">
    <name type="scientific">Azoarcus indigens</name>
    <dbReference type="NCBI Taxonomy" id="29545"/>
    <lineage>
        <taxon>Bacteria</taxon>
        <taxon>Pseudomonadati</taxon>
        <taxon>Pseudomonadota</taxon>
        <taxon>Betaproteobacteria</taxon>
        <taxon>Rhodocyclales</taxon>
        <taxon>Zoogloeaceae</taxon>
        <taxon>Azoarcus</taxon>
    </lineage>
</organism>
<comment type="caution">
    <text evidence="2">The sequence shown here is derived from an EMBL/GenBank/DDBJ whole genome shotgun (WGS) entry which is preliminary data.</text>
</comment>
<keyword evidence="1" id="KW-0560">Oxidoreductase</keyword>
<dbReference type="Pfam" id="PF13510">
    <property type="entry name" value="Fer2_4"/>
    <property type="match status" value="1"/>
</dbReference>
<dbReference type="GO" id="GO:0051536">
    <property type="term" value="F:iron-sulfur cluster binding"/>
    <property type="evidence" value="ECO:0007669"/>
    <property type="project" value="InterPro"/>
</dbReference>
<name>A0A4R6DPR7_9RHOO</name>
<dbReference type="AlphaFoldDB" id="A0A4R6DPR7"/>
<dbReference type="Proteomes" id="UP000295129">
    <property type="component" value="Unassembled WGS sequence"/>
</dbReference>
<evidence type="ECO:0000256" key="1">
    <source>
        <dbReference type="ARBA" id="ARBA00023002"/>
    </source>
</evidence>
<protein>
    <submittedName>
        <fullName evidence="2">2Fe-2S iron-sulfur cluster protein</fullName>
    </submittedName>
</protein>
<accession>A0A4R6DPR7</accession>